<accession>A0A7D7RP83</accession>
<evidence type="ECO:0000256" key="1">
    <source>
        <dbReference type="SAM" id="MobiDB-lite"/>
    </source>
</evidence>
<evidence type="ECO:0000313" key="3">
    <source>
        <dbReference type="Proteomes" id="UP000515663"/>
    </source>
</evidence>
<evidence type="ECO:0000313" key="2">
    <source>
        <dbReference type="EMBL" id="QMT00993.1"/>
    </source>
</evidence>
<organism evidence="2 3">
    <name type="scientific">Gordonia jinghuaiqii</name>
    <dbReference type="NCBI Taxonomy" id="2758710"/>
    <lineage>
        <taxon>Bacteria</taxon>
        <taxon>Bacillati</taxon>
        <taxon>Actinomycetota</taxon>
        <taxon>Actinomycetes</taxon>
        <taxon>Mycobacteriales</taxon>
        <taxon>Gordoniaceae</taxon>
        <taxon>Gordonia</taxon>
    </lineage>
</organism>
<keyword evidence="3" id="KW-1185">Reference proteome</keyword>
<protein>
    <submittedName>
        <fullName evidence="2">Uncharacterized protein</fullName>
    </submittedName>
</protein>
<dbReference type="Proteomes" id="UP000515663">
    <property type="component" value="Chromosome"/>
</dbReference>
<dbReference type="EMBL" id="CP059491">
    <property type="protein sequence ID" value="QMT00993.1"/>
    <property type="molecule type" value="Genomic_DNA"/>
</dbReference>
<proteinExistence type="predicted"/>
<sequence length="70" mass="6745">MSAPEADSPPGAGEASRRGAPPGASPAGALPAGVTSVTAGGYDVAGRRVRRSSRACRSADKALVTAVLGP</sequence>
<feature type="region of interest" description="Disordered" evidence="1">
    <location>
        <begin position="1"/>
        <end position="42"/>
    </location>
</feature>
<reference evidence="3" key="1">
    <citation type="submission" date="2020-07" db="EMBL/GenBank/DDBJ databases">
        <title>novel species isolated from the respiratory tract of Marmot.</title>
        <authorList>
            <person name="Zhang G."/>
        </authorList>
    </citation>
    <scope>NUCLEOTIDE SEQUENCE [LARGE SCALE GENOMIC DNA]</scope>
    <source>
        <strain evidence="3">686</strain>
    </source>
</reference>
<name>A0A7D7RP83_9ACTN</name>
<dbReference type="KEGG" id="gji:H1R19_19330"/>
<dbReference type="RefSeq" id="WP_219849845.1">
    <property type="nucleotide sequence ID" value="NZ_CP059491.1"/>
</dbReference>
<feature type="compositionally biased region" description="Low complexity" evidence="1">
    <location>
        <begin position="18"/>
        <end position="33"/>
    </location>
</feature>
<gene>
    <name evidence="2" type="ORF">H1R19_19330</name>
</gene>
<dbReference type="AlphaFoldDB" id="A0A7D7RP83"/>